<name>A0A366GW76_9BURK</name>
<dbReference type="GO" id="GO:0004803">
    <property type="term" value="F:transposase activity"/>
    <property type="evidence" value="ECO:0007669"/>
    <property type="project" value="InterPro"/>
</dbReference>
<proteinExistence type="predicted"/>
<dbReference type="Pfam" id="PF01609">
    <property type="entry name" value="DDE_Tnp_1"/>
    <property type="match status" value="1"/>
</dbReference>
<dbReference type="PANTHER" id="PTHR34614">
    <property type="match status" value="1"/>
</dbReference>
<comment type="caution">
    <text evidence="2">The sequence shown here is derived from an EMBL/GenBank/DDBJ whole genome shotgun (WGS) entry which is preliminary data.</text>
</comment>
<gene>
    <name evidence="2" type="ORF">DFR37_1411</name>
</gene>
<accession>A0A366GW76</accession>
<dbReference type="InterPro" id="IPR002559">
    <property type="entry name" value="Transposase_11"/>
</dbReference>
<dbReference type="InterPro" id="IPR012337">
    <property type="entry name" value="RNaseH-like_sf"/>
</dbReference>
<dbReference type="OrthoDB" id="8547152at2"/>
<dbReference type="EMBL" id="QNRQ01000041">
    <property type="protein sequence ID" value="RBP32437.1"/>
    <property type="molecule type" value="Genomic_DNA"/>
</dbReference>
<dbReference type="NCBIfam" id="NF033559">
    <property type="entry name" value="transpos_IS1634"/>
    <property type="match status" value="1"/>
</dbReference>
<evidence type="ECO:0000313" key="3">
    <source>
        <dbReference type="Proteomes" id="UP000253628"/>
    </source>
</evidence>
<dbReference type="GO" id="GO:0003677">
    <property type="term" value="F:DNA binding"/>
    <property type="evidence" value="ECO:0007669"/>
    <property type="project" value="InterPro"/>
</dbReference>
<dbReference type="AlphaFoldDB" id="A0A366GW76"/>
<dbReference type="Proteomes" id="UP000253628">
    <property type="component" value="Unassembled WGS sequence"/>
</dbReference>
<feature type="domain" description="Transposase IS4-like" evidence="1">
    <location>
        <begin position="182"/>
        <end position="494"/>
    </location>
</feature>
<dbReference type="InterPro" id="IPR047654">
    <property type="entry name" value="IS1634_transpos"/>
</dbReference>
<dbReference type="SUPFAM" id="SSF53098">
    <property type="entry name" value="Ribonuclease H-like"/>
    <property type="match status" value="1"/>
</dbReference>
<evidence type="ECO:0000313" key="2">
    <source>
        <dbReference type="EMBL" id="RBP32437.1"/>
    </source>
</evidence>
<evidence type="ECO:0000259" key="1">
    <source>
        <dbReference type="Pfam" id="PF01609"/>
    </source>
</evidence>
<sequence>MFIKVTKSGPRRYVQVVEAYRDDAGRPKQRTVATLGRLDQMGDSLKSMHDGLSRILGIGLCPESGNGTVAFDSSRNLGDIWVLTELWKQLGLDRLRHVLRQRTRHRIDLEALLRIMVLHRLCDADSKLGTLRWLQTVSLPDITLATVGHQQLLRTMDTLVEHQDIIDTVLADAVRPLVNEDLSVVFYDMTTIRADGLSQQDGDVRQFGMSKDGGIARQFMLGLVQTAEGIPLYHEVFDGNTAEVSTLRRSLQKVLERFRIKRVIAVADRGLLSLDNLQALQSIALPGGQPLEFILAVPGRRYSEFAASLDAFNVAVAKCDDAEVVKALSWQDLRLVVAHDRQRAHEQGATRDAKIAQLEQQAARWVGKLDAQDAGQRNRGRKLSDGGARAKFYHEVCEAHLRRIIRVDLTSELFTYDIDQKALDHARAMDGKLLLVTNAPDLTPEEVVARYKSLADIERGFKVLKSEIEIGPVYHRLPQRIRAHAMVCFIALVLQRVMRARLRAHPVEDVVSPERALSILRRIQTHRAVLPGNKPVTGISTIDAQQLAILKSLRVAKPAARQPYANL</sequence>
<dbReference type="GO" id="GO:0006313">
    <property type="term" value="P:DNA transposition"/>
    <property type="evidence" value="ECO:0007669"/>
    <property type="project" value="InterPro"/>
</dbReference>
<dbReference type="PANTHER" id="PTHR34614:SF2">
    <property type="entry name" value="TRANSPOSASE IS4-LIKE DOMAIN-CONTAINING PROTEIN"/>
    <property type="match status" value="1"/>
</dbReference>
<dbReference type="RefSeq" id="WP_113935411.1">
    <property type="nucleotide sequence ID" value="NZ_JACCEU010000038.1"/>
</dbReference>
<keyword evidence="3" id="KW-1185">Reference proteome</keyword>
<protein>
    <submittedName>
        <fullName evidence="2">IS4 family transposase</fullName>
    </submittedName>
</protein>
<organism evidence="2 3">
    <name type="scientific">Eoetvoesiella caeni</name>
    <dbReference type="NCBI Taxonomy" id="645616"/>
    <lineage>
        <taxon>Bacteria</taxon>
        <taxon>Pseudomonadati</taxon>
        <taxon>Pseudomonadota</taxon>
        <taxon>Betaproteobacteria</taxon>
        <taxon>Burkholderiales</taxon>
        <taxon>Alcaligenaceae</taxon>
        <taxon>Eoetvoesiella</taxon>
    </lineage>
</organism>
<reference evidence="2 3" key="1">
    <citation type="submission" date="2018-06" db="EMBL/GenBank/DDBJ databases">
        <title>Genomic Encyclopedia of Type Strains, Phase IV (KMG-IV): sequencing the most valuable type-strain genomes for metagenomic binning, comparative biology and taxonomic classification.</title>
        <authorList>
            <person name="Goeker M."/>
        </authorList>
    </citation>
    <scope>NUCLEOTIDE SEQUENCE [LARGE SCALE GENOMIC DNA]</scope>
    <source>
        <strain evidence="2 3">DSM 25520</strain>
    </source>
</reference>